<accession>A0A8S4B706</accession>
<keyword evidence="4" id="KW-1185">Reference proteome</keyword>
<dbReference type="EMBL" id="CAJRST010009890">
    <property type="protein sequence ID" value="CAG5902697.1"/>
    <property type="molecule type" value="Genomic_DNA"/>
</dbReference>
<feature type="signal peptide" evidence="2">
    <location>
        <begin position="1"/>
        <end position="19"/>
    </location>
</feature>
<sequence>MILSLISTLSICCITGVVAPGSDRQAVRVRPGGDATLLCSNFSSRPTQIVWFWVGRARPVCLAFLFSASSPASGCGLTDQRLDMSSNGSTLFLRIRRARESDSRLHFCGHYLSESPVIRSATYLEVEAENPPLRRPMCGLLGGLSLLLAMVIASLVFKMNKLRTELNAQRAKGSQSEDVTYSALHIFD</sequence>
<evidence type="ECO:0000256" key="1">
    <source>
        <dbReference type="SAM" id="Phobius"/>
    </source>
</evidence>
<keyword evidence="2" id="KW-0732">Signal</keyword>
<keyword evidence="1" id="KW-1133">Transmembrane helix</keyword>
<proteinExistence type="predicted"/>
<gene>
    <name evidence="3" type="ORF">MMEN_LOCUS9251</name>
</gene>
<dbReference type="SUPFAM" id="SSF48726">
    <property type="entry name" value="Immunoglobulin"/>
    <property type="match status" value="1"/>
</dbReference>
<keyword evidence="1" id="KW-0812">Transmembrane</keyword>
<comment type="caution">
    <text evidence="3">The sequence shown here is derived from an EMBL/GenBank/DDBJ whole genome shotgun (WGS) entry which is preliminary data.</text>
</comment>
<dbReference type="AlphaFoldDB" id="A0A8S4B706"/>
<evidence type="ECO:0000313" key="4">
    <source>
        <dbReference type="Proteomes" id="UP000677803"/>
    </source>
</evidence>
<dbReference type="Gene3D" id="2.60.40.10">
    <property type="entry name" value="Immunoglobulins"/>
    <property type="match status" value="1"/>
</dbReference>
<protein>
    <submittedName>
        <fullName evidence="3">(Atlantic silverside) hypothetical protein</fullName>
    </submittedName>
</protein>
<name>A0A8S4B706_9TELE</name>
<feature type="chain" id="PRO_5035912052" evidence="2">
    <location>
        <begin position="20"/>
        <end position="188"/>
    </location>
</feature>
<keyword evidence="1" id="KW-0472">Membrane</keyword>
<dbReference type="InterPro" id="IPR013783">
    <property type="entry name" value="Ig-like_fold"/>
</dbReference>
<dbReference type="Proteomes" id="UP000677803">
    <property type="component" value="Unassembled WGS sequence"/>
</dbReference>
<organism evidence="3 4">
    <name type="scientific">Menidia menidia</name>
    <name type="common">Atlantic silverside</name>
    <dbReference type="NCBI Taxonomy" id="238744"/>
    <lineage>
        <taxon>Eukaryota</taxon>
        <taxon>Metazoa</taxon>
        <taxon>Chordata</taxon>
        <taxon>Craniata</taxon>
        <taxon>Vertebrata</taxon>
        <taxon>Euteleostomi</taxon>
        <taxon>Actinopterygii</taxon>
        <taxon>Neopterygii</taxon>
        <taxon>Teleostei</taxon>
        <taxon>Neoteleostei</taxon>
        <taxon>Acanthomorphata</taxon>
        <taxon>Ovalentaria</taxon>
        <taxon>Atherinomorphae</taxon>
        <taxon>Atheriniformes</taxon>
        <taxon>Atherinopsidae</taxon>
        <taxon>Menidiinae</taxon>
        <taxon>Menidia</taxon>
    </lineage>
</organism>
<reference evidence="3" key="1">
    <citation type="submission" date="2021-05" db="EMBL/GenBank/DDBJ databases">
        <authorList>
            <person name="Tigano A."/>
        </authorList>
    </citation>
    <scope>NUCLEOTIDE SEQUENCE</scope>
</reference>
<feature type="transmembrane region" description="Helical" evidence="1">
    <location>
        <begin position="139"/>
        <end position="157"/>
    </location>
</feature>
<evidence type="ECO:0000313" key="3">
    <source>
        <dbReference type="EMBL" id="CAG5902697.1"/>
    </source>
</evidence>
<dbReference type="InterPro" id="IPR036179">
    <property type="entry name" value="Ig-like_dom_sf"/>
</dbReference>
<evidence type="ECO:0000256" key="2">
    <source>
        <dbReference type="SAM" id="SignalP"/>
    </source>
</evidence>